<dbReference type="OMA" id="HDTDCAG"/>
<dbReference type="OrthoDB" id="6782258at2759"/>
<reference evidence="4" key="1">
    <citation type="submission" date="2012-12" db="EMBL/GenBank/DDBJ databases">
        <authorList>
            <person name="Hellsten U."/>
            <person name="Grimwood J."/>
            <person name="Chapman J.A."/>
            <person name="Shapiro H."/>
            <person name="Aerts A."/>
            <person name="Otillar R.P."/>
            <person name="Terry A.Y."/>
            <person name="Boore J.L."/>
            <person name="Simakov O."/>
            <person name="Marletaz F."/>
            <person name="Cho S.-J."/>
            <person name="Edsinger-Gonzales E."/>
            <person name="Havlak P."/>
            <person name="Kuo D.-H."/>
            <person name="Larsson T."/>
            <person name="Lv J."/>
            <person name="Arendt D."/>
            <person name="Savage R."/>
            <person name="Osoegawa K."/>
            <person name="de Jong P."/>
            <person name="Lindberg D.R."/>
            <person name="Seaver E.C."/>
            <person name="Weisblat D.A."/>
            <person name="Putnam N.H."/>
            <person name="Grigoriev I.V."/>
            <person name="Rokhsar D.S."/>
        </authorList>
    </citation>
    <scope>NUCLEOTIDE SEQUENCE</scope>
    <source>
        <strain evidence="4">I ESC-2004</strain>
    </source>
</reference>
<dbReference type="HOGENOM" id="CLU_1836999_0_0_1"/>
<dbReference type="PANTHER" id="PTHR33244">
    <property type="entry name" value="INTEGRASE CATALYTIC DOMAIN-CONTAINING PROTEIN-RELATED"/>
    <property type="match status" value="1"/>
</dbReference>
<accession>R7TUT0</accession>
<sequence>MAADYLVRERDARAKLNAKKNFDRRNSAKDLPHLEEGQRVLVMDKTRQQPAVVVGDHNAPGSVVVETSTGLLRRNRRHLAELPPETPLQPAPLEEPPQPLPPAPLAGNASLTWNAPLVRNAPPVKTRSGRLVKPVQRLDL</sequence>
<dbReference type="EnsemblMetazoa" id="CapteT211105">
    <property type="protein sequence ID" value="CapteP211105"/>
    <property type="gene ID" value="CapteG211105"/>
</dbReference>
<evidence type="ECO:0000313" key="3">
    <source>
        <dbReference type="EnsemblMetazoa" id="CapteP211105"/>
    </source>
</evidence>
<evidence type="ECO:0000313" key="4">
    <source>
        <dbReference type="Proteomes" id="UP000014760"/>
    </source>
</evidence>
<protein>
    <submittedName>
        <fullName evidence="2 3">Uncharacterized protein</fullName>
    </submittedName>
</protein>
<dbReference type="Proteomes" id="UP000014760">
    <property type="component" value="Unassembled WGS sequence"/>
</dbReference>
<dbReference type="PANTHER" id="PTHR33244:SF3">
    <property type="entry name" value="PEPTIDASE A2 DOMAIN-CONTAINING PROTEIN"/>
    <property type="match status" value="1"/>
</dbReference>
<dbReference type="EMBL" id="KB309187">
    <property type="protein sequence ID" value="ELT95236.1"/>
    <property type="molecule type" value="Genomic_DNA"/>
</dbReference>
<dbReference type="STRING" id="283909.R7TUT0"/>
<dbReference type="AlphaFoldDB" id="R7TUT0"/>
<reference evidence="2 4" key="2">
    <citation type="journal article" date="2013" name="Nature">
        <title>Insights into bilaterian evolution from three spiralian genomes.</title>
        <authorList>
            <person name="Simakov O."/>
            <person name="Marletaz F."/>
            <person name="Cho S.J."/>
            <person name="Edsinger-Gonzales E."/>
            <person name="Havlak P."/>
            <person name="Hellsten U."/>
            <person name="Kuo D.H."/>
            <person name="Larsson T."/>
            <person name="Lv J."/>
            <person name="Arendt D."/>
            <person name="Savage R."/>
            <person name="Osoegawa K."/>
            <person name="de Jong P."/>
            <person name="Grimwood J."/>
            <person name="Chapman J.A."/>
            <person name="Shapiro H."/>
            <person name="Aerts A."/>
            <person name="Otillar R.P."/>
            <person name="Terry A.Y."/>
            <person name="Boore J.L."/>
            <person name="Grigoriev I.V."/>
            <person name="Lindberg D.R."/>
            <person name="Seaver E.C."/>
            <person name="Weisblat D.A."/>
            <person name="Putnam N.H."/>
            <person name="Rokhsar D.S."/>
        </authorList>
    </citation>
    <scope>NUCLEOTIDE SEQUENCE</scope>
    <source>
        <strain evidence="2 4">I ESC-2004</strain>
    </source>
</reference>
<feature type="region of interest" description="Disordered" evidence="1">
    <location>
        <begin position="80"/>
        <end position="140"/>
    </location>
</feature>
<feature type="compositionally biased region" description="Pro residues" evidence="1">
    <location>
        <begin position="84"/>
        <end position="104"/>
    </location>
</feature>
<keyword evidence="4" id="KW-1185">Reference proteome</keyword>
<evidence type="ECO:0000313" key="2">
    <source>
        <dbReference type="EMBL" id="ELT95236.1"/>
    </source>
</evidence>
<organism evidence="2">
    <name type="scientific">Capitella teleta</name>
    <name type="common">Polychaete worm</name>
    <dbReference type="NCBI Taxonomy" id="283909"/>
    <lineage>
        <taxon>Eukaryota</taxon>
        <taxon>Metazoa</taxon>
        <taxon>Spiralia</taxon>
        <taxon>Lophotrochozoa</taxon>
        <taxon>Annelida</taxon>
        <taxon>Polychaeta</taxon>
        <taxon>Sedentaria</taxon>
        <taxon>Scolecida</taxon>
        <taxon>Capitellidae</taxon>
        <taxon>Capitella</taxon>
    </lineage>
</organism>
<reference evidence="3" key="3">
    <citation type="submission" date="2015-06" db="UniProtKB">
        <authorList>
            <consortium name="EnsemblMetazoa"/>
        </authorList>
    </citation>
    <scope>IDENTIFICATION</scope>
</reference>
<dbReference type="EMBL" id="AMQN01011921">
    <property type="status" value="NOT_ANNOTATED_CDS"/>
    <property type="molecule type" value="Genomic_DNA"/>
</dbReference>
<gene>
    <name evidence="2" type="ORF">CAPTEDRAFT_211105</name>
</gene>
<name>R7TUT0_CAPTE</name>
<proteinExistence type="predicted"/>
<evidence type="ECO:0000256" key="1">
    <source>
        <dbReference type="SAM" id="MobiDB-lite"/>
    </source>
</evidence>